<reference evidence="8" key="1">
    <citation type="submission" date="2008-06" db="EMBL/GenBank/DDBJ databases">
        <title>Complete sequence of chromosome of Prosthecochloris aestuarii DSM 271.</title>
        <authorList>
            <consortium name="US DOE Joint Genome Institute"/>
            <person name="Lucas S."/>
            <person name="Copeland A."/>
            <person name="Lapidus A."/>
            <person name="Glavina del Rio T."/>
            <person name="Dalin E."/>
            <person name="Tice H."/>
            <person name="Bruce D."/>
            <person name="Goodwin L."/>
            <person name="Pitluck S."/>
            <person name="Schmutz J."/>
            <person name="Larimer F."/>
            <person name="Land M."/>
            <person name="Hauser L."/>
            <person name="Kyrpides N."/>
            <person name="Anderson I."/>
            <person name="Liu Z."/>
            <person name="Li T."/>
            <person name="Zhao F."/>
            <person name="Overmann J."/>
            <person name="Bryant D.A."/>
            <person name="Richardson P."/>
        </authorList>
    </citation>
    <scope>NUCLEOTIDE SEQUENCE [LARGE SCALE GENOMIC DNA]</scope>
    <source>
        <strain evidence="8">DSM 271</strain>
    </source>
</reference>
<dbReference type="PANTHER" id="PTHR21496:SF0">
    <property type="entry name" value="RIESKE DOMAIN-CONTAINING PROTEIN"/>
    <property type="match status" value="1"/>
</dbReference>
<evidence type="ECO:0000256" key="3">
    <source>
        <dbReference type="ARBA" id="ARBA00023004"/>
    </source>
</evidence>
<dbReference type="Gene3D" id="2.102.10.10">
    <property type="entry name" value="Rieske [2Fe-2S] iron-sulphur domain"/>
    <property type="match status" value="1"/>
</dbReference>
<keyword evidence="9" id="KW-1185">Reference proteome</keyword>
<feature type="domain" description="Rieske" evidence="7">
    <location>
        <begin position="4"/>
        <end position="99"/>
    </location>
</feature>
<dbReference type="RefSeq" id="WP_012506167.1">
    <property type="nucleotide sequence ID" value="NC_011059.1"/>
</dbReference>
<dbReference type="Pfam" id="PF00355">
    <property type="entry name" value="Rieske"/>
    <property type="match status" value="1"/>
</dbReference>
<keyword evidence="2" id="KW-0479">Metal-binding</keyword>
<dbReference type="EMBL" id="CP001108">
    <property type="protein sequence ID" value="ACF46634.1"/>
    <property type="molecule type" value="Genomic_DNA"/>
</dbReference>
<dbReference type="GO" id="GO:0046872">
    <property type="term" value="F:metal ion binding"/>
    <property type="evidence" value="ECO:0007669"/>
    <property type="project" value="UniProtKB-KW"/>
</dbReference>
<dbReference type="InterPro" id="IPR017941">
    <property type="entry name" value="Rieske_2Fe-2S"/>
</dbReference>
<dbReference type="eggNOG" id="COG2146">
    <property type="taxonomic scope" value="Bacteria"/>
</dbReference>
<dbReference type="HOGENOM" id="CLU_055690_5_0_10"/>
<protein>
    <submittedName>
        <fullName evidence="8">Rieske (2Fe-2S) domain protein</fullName>
    </submittedName>
</protein>
<dbReference type="PANTHER" id="PTHR21496">
    <property type="entry name" value="FERREDOXIN-RELATED"/>
    <property type="match status" value="1"/>
</dbReference>
<comment type="similarity">
    <text evidence="6">Belongs to the bacterial ring-hydroxylating dioxygenase ferredoxin component family.</text>
</comment>
<evidence type="ECO:0000256" key="6">
    <source>
        <dbReference type="ARBA" id="ARBA00038001"/>
    </source>
</evidence>
<organism evidence="8 9">
    <name type="scientific">Prosthecochloris aestuarii (strain DSM 271 / SK 413)</name>
    <dbReference type="NCBI Taxonomy" id="290512"/>
    <lineage>
        <taxon>Bacteria</taxon>
        <taxon>Pseudomonadati</taxon>
        <taxon>Chlorobiota</taxon>
        <taxon>Chlorobiia</taxon>
        <taxon>Chlorobiales</taxon>
        <taxon>Chlorobiaceae</taxon>
        <taxon>Prosthecochloris</taxon>
    </lineage>
</organism>
<evidence type="ECO:0000256" key="1">
    <source>
        <dbReference type="ARBA" id="ARBA00022714"/>
    </source>
</evidence>
<dbReference type="STRING" id="290512.Paes_1616"/>
<dbReference type="PROSITE" id="PS51296">
    <property type="entry name" value="RIESKE"/>
    <property type="match status" value="1"/>
</dbReference>
<dbReference type="SUPFAM" id="SSF50022">
    <property type="entry name" value="ISP domain"/>
    <property type="match status" value="1"/>
</dbReference>
<evidence type="ECO:0000256" key="4">
    <source>
        <dbReference type="ARBA" id="ARBA00023014"/>
    </source>
</evidence>
<accession>B4S9G4</accession>
<dbReference type="Proteomes" id="UP000002725">
    <property type="component" value="Chromosome"/>
</dbReference>
<dbReference type="AlphaFoldDB" id="B4S9G4"/>
<keyword evidence="1" id="KW-0001">2Fe-2S</keyword>
<evidence type="ECO:0000313" key="8">
    <source>
        <dbReference type="EMBL" id="ACF46634.1"/>
    </source>
</evidence>
<sequence length="101" mass="10910">MGWIKVLDSARTLHESGVMEVNAGGKTIALVNVNGKICALDGICPHEGGPLAKGSIENGYLVCPWHGWEFDPLTGKDRYNPARGVTSFPVEVRGDEVYVEI</sequence>
<dbReference type="InterPro" id="IPR036922">
    <property type="entry name" value="Rieske_2Fe-2S_sf"/>
</dbReference>
<evidence type="ECO:0000259" key="7">
    <source>
        <dbReference type="PROSITE" id="PS51296"/>
    </source>
</evidence>
<evidence type="ECO:0000256" key="5">
    <source>
        <dbReference type="ARBA" id="ARBA00034078"/>
    </source>
</evidence>
<keyword evidence="4" id="KW-0411">Iron-sulfur</keyword>
<comment type="cofactor">
    <cofactor evidence="5">
        <name>[2Fe-2S] cluster</name>
        <dbReference type="ChEBI" id="CHEBI:190135"/>
    </cofactor>
</comment>
<dbReference type="KEGG" id="paa:Paes_1616"/>
<dbReference type="CDD" id="cd03467">
    <property type="entry name" value="Rieske"/>
    <property type="match status" value="1"/>
</dbReference>
<keyword evidence="3" id="KW-0408">Iron</keyword>
<dbReference type="GO" id="GO:0051537">
    <property type="term" value="F:2 iron, 2 sulfur cluster binding"/>
    <property type="evidence" value="ECO:0007669"/>
    <property type="project" value="UniProtKB-KW"/>
</dbReference>
<evidence type="ECO:0000256" key="2">
    <source>
        <dbReference type="ARBA" id="ARBA00022723"/>
    </source>
</evidence>
<name>B4S9G4_PROA2</name>
<proteinExistence type="inferred from homology"/>
<evidence type="ECO:0000313" key="9">
    <source>
        <dbReference type="Proteomes" id="UP000002725"/>
    </source>
</evidence>
<gene>
    <name evidence="8" type="ordered locus">Paes_1616</name>
</gene>